<evidence type="ECO:0000256" key="3">
    <source>
        <dbReference type="ARBA" id="ARBA00022898"/>
    </source>
</evidence>
<evidence type="ECO:0000256" key="2">
    <source>
        <dbReference type="ARBA" id="ARBA00008639"/>
    </source>
</evidence>
<dbReference type="PIRSF" id="PIRSF006278">
    <property type="entry name" value="ACCD_DCysDesulf"/>
    <property type="match status" value="1"/>
</dbReference>
<proteinExistence type="inferred from homology"/>
<dbReference type="PANTHER" id="PTHR43780">
    <property type="entry name" value="1-AMINOCYCLOPROPANE-1-CARBOXYLATE DEAMINASE-RELATED"/>
    <property type="match status" value="1"/>
</dbReference>
<comment type="similarity">
    <text evidence="2">Belongs to the ACC deaminase/D-cysteine desulfhydrase family.</text>
</comment>
<dbReference type="InterPro" id="IPR036052">
    <property type="entry name" value="TrpB-like_PALP_sf"/>
</dbReference>
<gene>
    <name evidence="5" type="ORF">ACFPFU_01645</name>
</gene>
<dbReference type="EMBL" id="JBHSJJ010000001">
    <property type="protein sequence ID" value="MFC4870370.1"/>
    <property type="molecule type" value="Genomic_DNA"/>
</dbReference>
<dbReference type="SUPFAM" id="SSF53686">
    <property type="entry name" value="Tryptophan synthase beta subunit-like PLP-dependent enzymes"/>
    <property type="match status" value="1"/>
</dbReference>
<dbReference type="InterPro" id="IPR027278">
    <property type="entry name" value="ACCD_DCysDesulf"/>
</dbReference>
<dbReference type="PANTHER" id="PTHR43780:SF2">
    <property type="entry name" value="1-AMINOCYCLOPROPANE-1-CARBOXYLATE DEAMINASE-RELATED"/>
    <property type="match status" value="1"/>
</dbReference>
<dbReference type="InterPro" id="IPR001926">
    <property type="entry name" value="TrpB-like_PALP"/>
</dbReference>
<evidence type="ECO:0000256" key="1">
    <source>
        <dbReference type="ARBA" id="ARBA00001933"/>
    </source>
</evidence>
<comment type="cofactor">
    <cofactor evidence="1">
        <name>pyridoxal 5'-phosphate</name>
        <dbReference type="ChEBI" id="CHEBI:597326"/>
    </cofactor>
</comment>
<dbReference type="Pfam" id="PF00291">
    <property type="entry name" value="PALP"/>
    <property type="match status" value="1"/>
</dbReference>
<evidence type="ECO:0000313" key="5">
    <source>
        <dbReference type="EMBL" id="MFC4870370.1"/>
    </source>
</evidence>
<evidence type="ECO:0000259" key="4">
    <source>
        <dbReference type="Pfam" id="PF00291"/>
    </source>
</evidence>
<evidence type="ECO:0000313" key="6">
    <source>
        <dbReference type="Proteomes" id="UP001595818"/>
    </source>
</evidence>
<dbReference type="Gene3D" id="3.40.50.1100">
    <property type="match status" value="2"/>
</dbReference>
<reference evidence="6" key="1">
    <citation type="journal article" date="2019" name="Int. J. Syst. Evol. Microbiol.">
        <title>The Global Catalogue of Microorganisms (GCM) 10K type strain sequencing project: providing services to taxonomists for standard genome sequencing and annotation.</title>
        <authorList>
            <consortium name="The Broad Institute Genomics Platform"/>
            <consortium name="The Broad Institute Genome Sequencing Center for Infectious Disease"/>
            <person name="Wu L."/>
            <person name="Ma J."/>
        </authorList>
    </citation>
    <scope>NUCLEOTIDE SEQUENCE [LARGE SCALE GENOMIC DNA]</scope>
    <source>
        <strain evidence="6">CGMCC 4.7466</strain>
    </source>
</reference>
<dbReference type="RefSeq" id="WP_377060845.1">
    <property type="nucleotide sequence ID" value="NZ_JBHSJJ010000001.1"/>
</dbReference>
<sequence>MSKYSETDCYQNIELPLNGGRVIPVTIKRLDLLHPDIQGNKYYKLKYNLEEARLSGHDTLLTFGGAYSNHIHATAVAAREAGMKAIGVIRGEPAFPLNPTLSTVQALGMHLHYISRGDYRQKKTGKILDALKAKFGRFYLLPEGGTNHLAIKGCEEILNHEDKQALFVAVPIGTGGTFCGLVSSAEPGQTIMGFSSLKGEFIRNEVQELLQVYSIRPRCQWEIYTRYHFGGYAKFTPELLGFVKSFRLTTGIPLDPIYTGKMMYGMLDLAEKGRFVEDSRILVLHTGGLQGIPGFNERFGTNL</sequence>
<name>A0ABV9SVG2_9BACT</name>
<accession>A0ABV9SVG2</accession>
<keyword evidence="3" id="KW-0663">Pyridoxal phosphate</keyword>
<dbReference type="Proteomes" id="UP001595818">
    <property type="component" value="Unassembled WGS sequence"/>
</dbReference>
<keyword evidence="6" id="KW-1185">Reference proteome</keyword>
<protein>
    <submittedName>
        <fullName evidence="5">1-aminocyclopropane-1-carboxylate deaminase/D-cysteine desulfhydrase</fullName>
    </submittedName>
</protein>
<feature type="domain" description="Tryptophan synthase beta chain-like PALP" evidence="4">
    <location>
        <begin position="25"/>
        <end position="287"/>
    </location>
</feature>
<comment type="caution">
    <text evidence="5">The sequence shown here is derived from an EMBL/GenBank/DDBJ whole genome shotgun (WGS) entry which is preliminary data.</text>
</comment>
<organism evidence="5 6">
    <name type="scientific">Negadavirga shengliensis</name>
    <dbReference type="NCBI Taxonomy" id="1389218"/>
    <lineage>
        <taxon>Bacteria</taxon>
        <taxon>Pseudomonadati</taxon>
        <taxon>Bacteroidota</taxon>
        <taxon>Cytophagia</taxon>
        <taxon>Cytophagales</taxon>
        <taxon>Cyclobacteriaceae</taxon>
        <taxon>Negadavirga</taxon>
    </lineage>
</organism>